<dbReference type="Proteomes" id="UP000229740">
    <property type="component" value="Unassembled WGS sequence"/>
</dbReference>
<name>A0A2G6E9X9_9BACT</name>
<gene>
    <name evidence="1" type="ORF">CSB45_03270</name>
</gene>
<proteinExistence type="predicted"/>
<evidence type="ECO:0000313" key="2">
    <source>
        <dbReference type="Proteomes" id="UP000229740"/>
    </source>
</evidence>
<reference evidence="1 2" key="1">
    <citation type="submission" date="2017-10" db="EMBL/GenBank/DDBJ databases">
        <title>Novel microbial diversity and functional potential in the marine mammal oral microbiome.</title>
        <authorList>
            <person name="Dudek N.K."/>
            <person name="Sun C.L."/>
            <person name="Burstein D."/>
            <person name="Kantor R.S."/>
            <person name="Aliaga Goltsman D.S."/>
            <person name="Bik E.M."/>
            <person name="Thomas B.C."/>
            <person name="Banfield J.F."/>
            <person name="Relman D.A."/>
        </authorList>
    </citation>
    <scope>NUCLEOTIDE SEQUENCE [LARGE SCALE GENOMIC DNA]</scope>
    <source>
        <strain evidence="1">DOLZORAL124_49_17</strain>
    </source>
</reference>
<comment type="caution">
    <text evidence="1">The sequence shown here is derived from an EMBL/GenBank/DDBJ whole genome shotgun (WGS) entry which is preliminary data.</text>
</comment>
<dbReference type="EMBL" id="PDPS01000022">
    <property type="protein sequence ID" value="PID58578.1"/>
    <property type="molecule type" value="Genomic_DNA"/>
</dbReference>
<accession>A0A2G6E9X9</accession>
<organism evidence="1 2">
    <name type="scientific">candidate division KSB3 bacterium</name>
    <dbReference type="NCBI Taxonomy" id="2044937"/>
    <lineage>
        <taxon>Bacteria</taxon>
        <taxon>candidate division KSB3</taxon>
    </lineage>
</organism>
<evidence type="ECO:0000313" key="1">
    <source>
        <dbReference type="EMBL" id="PID58578.1"/>
    </source>
</evidence>
<dbReference type="AlphaFoldDB" id="A0A2G6E9X9"/>
<protein>
    <submittedName>
        <fullName evidence="1">Uncharacterized protein</fullName>
    </submittedName>
</protein>
<sequence length="438" mass="48697">MRNSNPLHDIAANFGITPKVFTQLATGDDLEFRELVRGILSILPEHELIQVASDSAINPEFLDYLCHLFDTNDEVLLTLLQNPSSSKTTKHYILEHLAEGTLTTLLQQADTIPEVLQIVNQLSKADGAKMNTSAQSAEFRIKMKVSKLLNDIEANLGVTIEAFLHIRSKDDEQSREFVREVYDALPEDNVLLVGRDVNASPKILDYLARLFDTNFKVLLTILHNPSADDPTRQFILQHLPENVAVLLAESPNTPPKILQLLSEHFRNSKDVLMVLLANALTPPGVKKVIQAQCEEVPVFTVMPEAVGIDSVLDTSDETILELGTLDQVQVEQTTDFDDIEAKVSLCADKLYEINAEIVAEFIAQAHSEIATRLEQIAKANRLILKTVVRVPNLSIEDLEAINMGSFVSLLHDLPSEPDVESIVQLIQQSKECSRSTLL</sequence>